<keyword evidence="14" id="KW-1185">Reference proteome</keyword>
<dbReference type="Pfam" id="PF00400">
    <property type="entry name" value="WD40"/>
    <property type="match status" value="7"/>
</dbReference>
<dbReference type="Gene3D" id="2.130.10.10">
    <property type="entry name" value="YVTN repeat-like/Quinoprotein amine dehydrogenase"/>
    <property type="match status" value="4"/>
</dbReference>
<dbReference type="InterPro" id="IPR015943">
    <property type="entry name" value="WD40/YVTN_repeat-like_dom_sf"/>
</dbReference>
<comment type="subcellular location">
    <subcellularLocation>
        <location evidence="2">Cytoplasm</location>
    </subcellularLocation>
    <subcellularLocation>
        <location evidence="1">Nucleus</location>
    </subcellularLocation>
</comment>
<organism evidence="13 14">
    <name type="scientific">Trichomonascus ciferrii</name>
    <dbReference type="NCBI Taxonomy" id="44093"/>
    <lineage>
        <taxon>Eukaryota</taxon>
        <taxon>Fungi</taxon>
        <taxon>Dikarya</taxon>
        <taxon>Ascomycota</taxon>
        <taxon>Saccharomycotina</taxon>
        <taxon>Dipodascomycetes</taxon>
        <taxon>Dipodascales</taxon>
        <taxon>Trichomonascaceae</taxon>
        <taxon>Trichomonascus</taxon>
        <taxon>Trichomonascus ciferrii complex</taxon>
    </lineage>
</organism>
<dbReference type="OrthoDB" id="27911at2759"/>
<evidence type="ECO:0000256" key="3">
    <source>
        <dbReference type="ARBA" id="ARBA00005043"/>
    </source>
</evidence>
<feature type="repeat" description="WD" evidence="11">
    <location>
        <begin position="95"/>
        <end position="136"/>
    </location>
</feature>
<feature type="repeat" description="WD" evidence="11">
    <location>
        <begin position="593"/>
        <end position="625"/>
    </location>
</feature>
<evidence type="ECO:0000313" key="14">
    <source>
        <dbReference type="Proteomes" id="UP000761534"/>
    </source>
</evidence>
<dbReference type="PROSITE" id="PS50294">
    <property type="entry name" value="WD_REPEATS_REGION"/>
    <property type="match status" value="4"/>
</dbReference>
<evidence type="ECO:0000256" key="1">
    <source>
        <dbReference type="ARBA" id="ARBA00004123"/>
    </source>
</evidence>
<dbReference type="EMBL" id="SWFS01000163">
    <property type="protein sequence ID" value="KAA8915465.1"/>
    <property type="molecule type" value="Genomic_DNA"/>
</dbReference>
<dbReference type="UniPathway" id="UPA00988"/>
<dbReference type="Proteomes" id="UP000761534">
    <property type="component" value="Unassembled WGS sequence"/>
</dbReference>
<feature type="repeat" description="WD" evidence="11">
    <location>
        <begin position="50"/>
        <end position="81"/>
    </location>
</feature>
<dbReference type="GO" id="GO:0005737">
    <property type="term" value="C:cytoplasm"/>
    <property type="evidence" value="ECO:0007669"/>
    <property type="project" value="UniProtKB-SubCell"/>
</dbReference>
<feature type="repeat" description="WD" evidence="11">
    <location>
        <begin position="187"/>
        <end position="235"/>
    </location>
</feature>
<keyword evidence="9" id="KW-0677">Repeat</keyword>
<evidence type="ECO:0000256" key="8">
    <source>
        <dbReference type="ARBA" id="ARBA00022694"/>
    </source>
</evidence>
<dbReference type="FunFam" id="2.130.10.10:FF:000400">
    <property type="entry name" value="Elongator acetyltransferase complex subunit 2"/>
    <property type="match status" value="1"/>
</dbReference>
<evidence type="ECO:0000256" key="12">
    <source>
        <dbReference type="SAM" id="MobiDB-lite"/>
    </source>
</evidence>
<keyword evidence="7 11" id="KW-0853">WD repeat</keyword>
<dbReference type="GO" id="GO:0002098">
    <property type="term" value="P:tRNA wobble uridine modification"/>
    <property type="evidence" value="ECO:0007669"/>
    <property type="project" value="InterPro"/>
</dbReference>
<feature type="compositionally biased region" description="Acidic residues" evidence="12">
    <location>
        <begin position="499"/>
        <end position="509"/>
    </location>
</feature>
<sequence length="767" mass="85576">MAQLEFISVGANRQPHASDWSQEENLLAYGAGRTIALWDPSQNNGVGEILKGHQKIVTAVKFFEAGTIISGSSDATVKIWKKDAKSGRYSCFNTLTNHSKSVTSLAVNKEADLIVSGSADGAIVFTRLSTLELIDKKTVDVRFYALCLAIHRLANGAIAVAAGGTLNQVFIFTGTHETGSFNMDVKLDGHENWVRSLGFKLIDAGDENSDILLASASQDRYIRLWRLHKGSTETIESRTAVETDPVNQLTNKVYYINNKNYSVTFEALIMGHDDWIFSTQWHPTKLELLSSSADTSAMIWHPDEQSGVWVCHTRLGDVSIKGASTATGASGGFWNALWLGKESNFVATIGKTGSWRLWKQDAETGTWSPHFGISGHTKEVNDLSWERDNGHYLLSASLDQTTRLFGTWNTNDKSWHEIARPQIHGYDMIAVKCVNSRRFVSGGDEKTLRVFDEPKGIAYLLENVCGEQNTNKESMPDSAMVPALSLSNKQEQEGVTLNEEGEEEDDDDGFNTAHESTISILSKLKTPPLEDHLQRHTLWPEVDKLYGHGYEIVSVDVSNDRTVTATCCKANTENHAVIRLFDTTNWQQLPEPLKYHNLTITRLRFCPDDKYLLSVSRDRTYAVWERDPENKAAGYKLSYADPKAHSRIIWDCAWLPDSTGFVTAGRDKSIKLWKKTEENKWETKTQVKFDQPVTAIDINPINQKLAVGLDNGALSIHNIQNDTISFVQDLSTTVTPDLRVSRISWKPQSEDQFAVASDDASVRIYSA</sequence>
<dbReference type="InterPro" id="IPR020472">
    <property type="entry name" value="WD40_PAC1"/>
</dbReference>
<evidence type="ECO:0000256" key="11">
    <source>
        <dbReference type="PROSITE-ProRule" id="PRU00221"/>
    </source>
</evidence>
<evidence type="ECO:0000256" key="10">
    <source>
        <dbReference type="ARBA" id="ARBA00023242"/>
    </source>
</evidence>
<feature type="repeat" description="WD" evidence="11">
    <location>
        <begin position="642"/>
        <end position="674"/>
    </location>
</feature>
<evidence type="ECO:0000256" key="4">
    <source>
        <dbReference type="ARBA" id="ARBA00005881"/>
    </source>
</evidence>
<feature type="region of interest" description="Disordered" evidence="12">
    <location>
        <begin position="487"/>
        <end position="511"/>
    </location>
</feature>
<dbReference type="GO" id="GO:0005634">
    <property type="term" value="C:nucleus"/>
    <property type="evidence" value="ECO:0007669"/>
    <property type="project" value="UniProtKB-SubCell"/>
</dbReference>
<evidence type="ECO:0000256" key="7">
    <source>
        <dbReference type="ARBA" id="ARBA00022574"/>
    </source>
</evidence>
<keyword evidence="10" id="KW-0539">Nucleus</keyword>
<dbReference type="PANTHER" id="PTHR44111:SF1">
    <property type="entry name" value="ELONGATOR COMPLEX PROTEIN 2"/>
    <property type="match status" value="1"/>
</dbReference>
<comment type="similarity">
    <text evidence="4">Belongs to the WD repeat ELP2 family.</text>
</comment>
<comment type="caution">
    <text evidence="13">The sequence shown here is derived from an EMBL/GenBank/DDBJ whole genome shotgun (WGS) entry which is preliminary data.</text>
</comment>
<evidence type="ECO:0000313" key="13">
    <source>
        <dbReference type="EMBL" id="KAA8915465.1"/>
    </source>
</evidence>
<name>A0A642V764_9ASCO</name>
<protein>
    <recommendedName>
        <fullName evidence="5">Elongator complex protein 2</fullName>
    </recommendedName>
</protein>
<accession>A0A642V764</accession>
<dbReference type="PROSITE" id="PS50082">
    <property type="entry name" value="WD_REPEATS_2"/>
    <property type="match status" value="7"/>
</dbReference>
<proteinExistence type="inferred from homology"/>
<evidence type="ECO:0000256" key="5">
    <source>
        <dbReference type="ARBA" id="ARBA00020267"/>
    </source>
</evidence>
<dbReference type="InterPro" id="IPR037289">
    <property type="entry name" value="Elp2"/>
</dbReference>
<evidence type="ECO:0000256" key="2">
    <source>
        <dbReference type="ARBA" id="ARBA00004496"/>
    </source>
</evidence>
<comment type="pathway">
    <text evidence="3">tRNA modification; 5-methoxycarbonylmethyl-2-thiouridine-tRNA biosynthesis.</text>
</comment>
<gene>
    <name evidence="13" type="ORF">TRICI_002386</name>
</gene>
<feature type="repeat" description="WD" evidence="11">
    <location>
        <begin position="373"/>
        <end position="405"/>
    </location>
</feature>
<dbReference type="InterPro" id="IPR001680">
    <property type="entry name" value="WD40_rpt"/>
</dbReference>
<keyword evidence="6" id="KW-0963">Cytoplasm</keyword>
<evidence type="ECO:0000256" key="9">
    <source>
        <dbReference type="ARBA" id="ARBA00022737"/>
    </source>
</evidence>
<dbReference type="SUPFAM" id="SSF50978">
    <property type="entry name" value="WD40 repeat-like"/>
    <property type="match status" value="3"/>
</dbReference>
<keyword evidence="8" id="KW-0819">tRNA processing</keyword>
<dbReference type="GO" id="GO:0033588">
    <property type="term" value="C:elongator holoenzyme complex"/>
    <property type="evidence" value="ECO:0007669"/>
    <property type="project" value="InterPro"/>
</dbReference>
<dbReference type="InterPro" id="IPR036322">
    <property type="entry name" value="WD40_repeat_dom_sf"/>
</dbReference>
<reference evidence="13" key="1">
    <citation type="journal article" date="2019" name="G3 (Bethesda)">
        <title>Genome Assemblies of Two Rare Opportunistic Yeast Pathogens: Diutina rugosa (syn. Candida rugosa) and Trichomonascus ciferrii (syn. Candida ciferrii).</title>
        <authorList>
            <person name="Mixao V."/>
            <person name="Saus E."/>
            <person name="Hansen A.P."/>
            <person name="Lass-Florl C."/>
            <person name="Gabaldon T."/>
        </authorList>
    </citation>
    <scope>NUCLEOTIDE SEQUENCE</scope>
    <source>
        <strain evidence="13">CBS 4856</strain>
    </source>
</reference>
<dbReference type="PRINTS" id="PR00320">
    <property type="entry name" value="GPROTEINBRPT"/>
</dbReference>
<dbReference type="SMART" id="SM00320">
    <property type="entry name" value="WD40"/>
    <property type="match status" value="13"/>
</dbReference>
<feature type="repeat" description="WD" evidence="11">
    <location>
        <begin position="269"/>
        <end position="300"/>
    </location>
</feature>
<dbReference type="PANTHER" id="PTHR44111">
    <property type="entry name" value="ELONGATOR COMPLEX PROTEIN 2"/>
    <property type="match status" value="1"/>
</dbReference>
<dbReference type="AlphaFoldDB" id="A0A642V764"/>
<dbReference type="VEuPathDB" id="FungiDB:TRICI_002386"/>
<evidence type="ECO:0000256" key="6">
    <source>
        <dbReference type="ARBA" id="ARBA00022490"/>
    </source>
</evidence>